<dbReference type="Proteomes" id="UP000062963">
    <property type="component" value="Chromosome"/>
</dbReference>
<sequence length="60" mass="7139">MKKPVAKKEFNFFNCFFIMRIGIFQDIADYEIWKTKSVERTAEGMQKQENKDIGECINND</sequence>
<name>A0A0K2JH36_SPIKU</name>
<reference evidence="2 3" key="1">
    <citation type="journal article" date="2015" name="Genome Announc.">
        <title>Complete Genome Sequence of Spiroplasma kunkelii Strain CR2-3x, Causal Agent of Corn Stunt Disease in Zea mays L.</title>
        <authorList>
            <person name="Davis R.E."/>
            <person name="Shao J."/>
            <person name="Dally E.L."/>
            <person name="Zhao Y."/>
            <person name="Gasparich G.E."/>
            <person name="Gaynor B.J."/>
            <person name="Athey J.C."/>
            <person name="Harrison N.A."/>
            <person name="Donofrio N."/>
        </authorList>
    </citation>
    <scope>NUCLEOTIDE SEQUENCE [LARGE SCALE GENOMIC DNA]</scope>
    <source>
        <strain evidence="2 3">CR2-3x</strain>
    </source>
</reference>
<feature type="region of interest" description="Disordered" evidence="1">
    <location>
        <begin position="41"/>
        <end position="60"/>
    </location>
</feature>
<feature type="compositionally biased region" description="Basic and acidic residues" evidence="1">
    <location>
        <begin position="41"/>
        <end position="54"/>
    </location>
</feature>
<evidence type="ECO:0000313" key="3">
    <source>
        <dbReference type="Proteomes" id="UP000062963"/>
    </source>
</evidence>
<protein>
    <submittedName>
        <fullName evidence="2">Spiroplasmavirus-related protein</fullName>
    </submittedName>
</protein>
<proteinExistence type="predicted"/>
<dbReference type="AlphaFoldDB" id="A0A0K2JH36"/>
<evidence type="ECO:0000256" key="1">
    <source>
        <dbReference type="SAM" id="MobiDB-lite"/>
    </source>
</evidence>
<evidence type="ECO:0000313" key="2">
    <source>
        <dbReference type="EMBL" id="ALA97737.1"/>
    </source>
</evidence>
<dbReference type="KEGG" id="skn:SKUN_00847"/>
<dbReference type="STRING" id="273035.SKUN_00847"/>
<organism evidence="2 3">
    <name type="scientific">Spiroplasma kunkelii CR2-3x</name>
    <dbReference type="NCBI Taxonomy" id="273035"/>
    <lineage>
        <taxon>Bacteria</taxon>
        <taxon>Bacillati</taxon>
        <taxon>Mycoplasmatota</taxon>
        <taxon>Mollicutes</taxon>
        <taxon>Entomoplasmatales</taxon>
        <taxon>Spiroplasmataceae</taxon>
        <taxon>Spiroplasma</taxon>
    </lineage>
</organism>
<accession>A0A0K2JH36</accession>
<dbReference type="PATRIC" id="fig|273035.7.peg.1031"/>
<keyword evidence="3" id="KW-1185">Reference proteome</keyword>
<gene>
    <name evidence="2" type="ORF">SKUN_00847</name>
</gene>
<dbReference type="EMBL" id="CP010899">
    <property type="protein sequence ID" value="ALA97737.1"/>
    <property type="molecule type" value="Genomic_DNA"/>
</dbReference>